<evidence type="ECO:0000313" key="1">
    <source>
        <dbReference type="EMBL" id="GAA0725432.1"/>
    </source>
</evidence>
<dbReference type="Proteomes" id="UP001500339">
    <property type="component" value="Unassembled WGS sequence"/>
</dbReference>
<dbReference type="EMBL" id="BAAACF010000001">
    <property type="protein sequence ID" value="GAA0725432.1"/>
    <property type="molecule type" value="Genomic_DNA"/>
</dbReference>
<gene>
    <name evidence="1" type="ORF">GCM10008905_20760</name>
</gene>
<keyword evidence="2" id="KW-1185">Reference proteome</keyword>
<organism evidence="1 2">
    <name type="scientific">Clostridium malenominatum</name>
    <dbReference type="NCBI Taxonomy" id="1539"/>
    <lineage>
        <taxon>Bacteria</taxon>
        <taxon>Bacillati</taxon>
        <taxon>Bacillota</taxon>
        <taxon>Clostridia</taxon>
        <taxon>Eubacteriales</taxon>
        <taxon>Clostridiaceae</taxon>
        <taxon>Clostridium</taxon>
    </lineage>
</organism>
<comment type="caution">
    <text evidence="1">The sequence shown here is derived from an EMBL/GenBank/DDBJ whole genome shotgun (WGS) entry which is preliminary data.</text>
</comment>
<sequence length="509" mass="58753">MKKNKVRFYTIILFIIFFTSAILSGCSLSRFKFTDKITSPNNKLSPINGVWEIKKFKVFNSGNKKYGESKTEPVDLLGIKSAFNEDYSLLIDEVCNKPNYKLKEVDANNYFFYTYKVNKSDLDISVDKIEVISVICEESLFYDFIKISDKELIVYLDNVFYYLEKISDDTSDILSEENLRKIREEKVSSHYGDDKLLRTGVLIGLRSNSPIDYKEGFGEEYKDKDLFYRTLWIGAKNGKLREVLETPNLFVPRISGFWWVGLDNQDSVFAYPVSKEIKDFNSVKWAEKNSSKRILFVGNDYIALENKKSLNLQSEEGRSNLQVRLIDNLNGNKGIKISDISGEEGKEAMFNSAYSFLALEDGITGKRLEQRPREESFTLVRRNGHWIVKGRLNSINQNDSFFKDYTINIVPPSKMVNYDEFHLSWNEVKEKVPNAIDAYTSPNKDLAIITSNNSLFIYEIVNGALGNLYLKKISLKEGESVIMAEWATGEYMERWEKTLRGNADVFVYE</sequence>
<proteinExistence type="predicted"/>
<accession>A0ABN1J0U6</accession>
<evidence type="ECO:0000313" key="2">
    <source>
        <dbReference type="Proteomes" id="UP001500339"/>
    </source>
</evidence>
<dbReference type="PROSITE" id="PS51257">
    <property type="entry name" value="PROKAR_LIPOPROTEIN"/>
    <property type="match status" value="1"/>
</dbReference>
<reference evidence="1 2" key="1">
    <citation type="journal article" date="2019" name="Int. J. Syst. Evol. Microbiol.">
        <title>The Global Catalogue of Microorganisms (GCM) 10K type strain sequencing project: providing services to taxonomists for standard genome sequencing and annotation.</title>
        <authorList>
            <consortium name="The Broad Institute Genomics Platform"/>
            <consortium name="The Broad Institute Genome Sequencing Center for Infectious Disease"/>
            <person name="Wu L."/>
            <person name="Ma J."/>
        </authorList>
    </citation>
    <scope>NUCLEOTIDE SEQUENCE [LARGE SCALE GENOMIC DNA]</scope>
    <source>
        <strain evidence="1 2">JCM 1405</strain>
    </source>
</reference>
<dbReference type="RefSeq" id="WP_343769390.1">
    <property type="nucleotide sequence ID" value="NZ_BAAACF010000001.1"/>
</dbReference>
<name>A0ABN1J0U6_9CLOT</name>
<keyword evidence="1" id="KW-0449">Lipoprotein</keyword>
<protein>
    <submittedName>
        <fullName evidence="1">Lipoprotein</fullName>
    </submittedName>
</protein>